<dbReference type="InterPro" id="IPR018060">
    <property type="entry name" value="HTH_AraC"/>
</dbReference>
<name>A0A4U3KZN7_ENTFL</name>
<evidence type="ECO:0000313" key="5">
    <source>
        <dbReference type="EMBL" id="TKK67932.1"/>
    </source>
</evidence>
<proteinExistence type="predicted"/>
<keyword evidence="2" id="KW-0238">DNA-binding</keyword>
<dbReference type="EMBL" id="SIYF01000461">
    <property type="protein sequence ID" value="TKK67932.1"/>
    <property type="molecule type" value="Genomic_DNA"/>
</dbReference>
<sequence>NLVNHTIYYLETHHDEEITLEQLAEMLYVTPTYLSKTFKAATGVGPINYLIQIRLNHAKELLKNDSLSVKEVAKTVGYEDAYHFSKLFKKYYGKSPSQF</sequence>
<feature type="domain" description="HTH araC/xylS-type" evidence="4">
    <location>
        <begin position="4"/>
        <end position="99"/>
    </location>
</feature>
<dbReference type="PRINTS" id="PR00032">
    <property type="entry name" value="HTHARAC"/>
</dbReference>
<dbReference type="AlphaFoldDB" id="A0A4U3KZN7"/>
<reference evidence="5 6" key="1">
    <citation type="submission" date="2019-02" db="EMBL/GenBank/DDBJ databases">
        <title>Bacteria dissemination in different level of health care in South Africa: the effectiveness of infections prevention and control.</title>
        <authorList>
            <person name="Shobo C."/>
            <person name="Amoako D.G."/>
            <person name="Allam M."/>
            <person name="Ismail A."/>
            <person name="Bester L.A."/>
            <person name="Essack S.Y."/>
        </authorList>
    </citation>
    <scope>NUCLEOTIDE SEQUENCE [LARGE SCALE GENOMIC DNA]</scope>
    <source>
        <strain evidence="5 6">2SIL2</strain>
    </source>
</reference>
<comment type="caution">
    <text evidence="5">The sequence shown here is derived from an EMBL/GenBank/DDBJ whole genome shotgun (WGS) entry which is preliminary data.</text>
</comment>
<gene>
    <name evidence="5" type="ORF">EY666_15705</name>
</gene>
<dbReference type="RefSeq" id="WP_137274402.1">
    <property type="nucleotide sequence ID" value="NZ_SIYF01000461.1"/>
</dbReference>
<keyword evidence="3" id="KW-0804">Transcription</keyword>
<dbReference type="GO" id="GO:0043565">
    <property type="term" value="F:sequence-specific DNA binding"/>
    <property type="evidence" value="ECO:0007669"/>
    <property type="project" value="InterPro"/>
</dbReference>
<dbReference type="PANTHER" id="PTHR43280:SF28">
    <property type="entry name" value="HTH-TYPE TRANSCRIPTIONAL ACTIVATOR RHAS"/>
    <property type="match status" value="1"/>
</dbReference>
<dbReference type="PANTHER" id="PTHR43280">
    <property type="entry name" value="ARAC-FAMILY TRANSCRIPTIONAL REGULATOR"/>
    <property type="match status" value="1"/>
</dbReference>
<accession>A0A4U3KZN7</accession>
<dbReference type="SMART" id="SM00342">
    <property type="entry name" value="HTH_ARAC"/>
    <property type="match status" value="1"/>
</dbReference>
<dbReference type="SUPFAM" id="SSF46689">
    <property type="entry name" value="Homeodomain-like"/>
    <property type="match status" value="2"/>
</dbReference>
<dbReference type="Proteomes" id="UP000305511">
    <property type="component" value="Unassembled WGS sequence"/>
</dbReference>
<evidence type="ECO:0000256" key="3">
    <source>
        <dbReference type="ARBA" id="ARBA00023163"/>
    </source>
</evidence>
<dbReference type="InterPro" id="IPR020449">
    <property type="entry name" value="Tscrpt_reg_AraC-type_HTH"/>
</dbReference>
<dbReference type="PROSITE" id="PS01124">
    <property type="entry name" value="HTH_ARAC_FAMILY_2"/>
    <property type="match status" value="1"/>
</dbReference>
<dbReference type="Pfam" id="PF12833">
    <property type="entry name" value="HTH_18"/>
    <property type="match status" value="1"/>
</dbReference>
<evidence type="ECO:0000256" key="2">
    <source>
        <dbReference type="ARBA" id="ARBA00023125"/>
    </source>
</evidence>
<evidence type="ECO:0000256" key="1">
    <source>
        <dbReference type="ARBA" id="ARBA00023015"/>
    </source>
</evidence>
<keyword evidence="1" id="KW-0805">Transcription regulation</keyword>
<organism evidence="5 6">
    <name type="scientific">Enterococcus faecalis</name>
    <name type="common">Streptococcus faecalis</name>
    <dbReference type="NCBI Taxonomy" id="1351"/>
    <lineage>
        <taxon>Bacteria</taxon>
        <taxon>Bacillati</taxon>
        <taxon>Bacillota</taxon>
        <taxon>Bacilli</taxon>
        <taxon>Lactobacillales</taxon>
        <taxon>Enterococcaceae</taxon>
        <taxon>Enterococcus</taxon>
    </lineage>
</organism>
<evidence type="ECO:0000259" key="4">
    <source>
        <dbReference type="PROSITE" id="PS01124"/>
    </source>
</evidence>
<dbReference type="Gene3D" id="1.10.10.60">
    <property type="entry name" value="Homeodomain-like"/>
    <property type="match status" value="2"/>
</dbReference>
<dbReference type="InterPro" id="IPR009057">
    <property type="entry name" value="Homeodomain-like_sf"/>
</dbReference>
<evidence type="ECO:0000313" key="6">
    <source>
        <dbReference type="Proteomes" id="UP000305511"/>
    </source>
</evidence>
<dbReference type="GO" id="GO:0003700">
    <property type="term" value="F:DNA-binding transcription factor activity"/>
    <property type="evidence" value="ECO:0007669"/>
    <property type="project" value="InterPro"/>
</dbReference>
<protein>
    <submittedName>
        <fullName evidence="5">AraC family transcriptional regulator</fullName>
    </submittedName>
</protein>
<feature type="non-terminal residue" evidence="5">
    <location>
        <position position="1"/>
    </location>
</feature>